<dbReference type="CDD" id="cd00009">
    <property type="entry name" value="AAA"/>
    <property type="match status" value="1"/>
</dbReference>
<dbReference type="InterPro" id="IPR001270">
    <property type="entry name" value="ClpA/B"/>
</dbReference>
<dbReference type="PANTHER" id="PTHR11669:SF0">
    <property type="entry name" value="PROTEIN STICHEL-LIKE 2"/>
    <property type="match status" value="1"/>
</dbReference>
<dbReference type="NCBIfam" id="TIGR02397">
    <property type="entry name" value="dnaX_nterm"/>
    <property type="match status" value="1"/>
</dbReference>
<dbReference type="Pfam" id="PF22608">
    <property type="entry name" value="DNAX_ATPase_lid"/>
    <property type="match status" value="1"/>
</dbReference>
<gene>
    <name evidence="11" type="primary">dnaX</name>
    <name evidence="14" type="ORF">HXN26_00365</name>
</gene>
<evidence type="ECO:0000313" key="14">
    <source>
        <dbReference type="EMBL" id="MBF1383301.1"/>
    </source>
</evidence>
<dbReference type="GO" id="GO:0006261">
    <property type="term" value="P:DNA-templated DNA replication"/>
    <property type="evidence" value="ECO:0007669"/>
    <property type="project" value="TreeGrafter"/>
</dbReference>
<dbReference type="Proteomes" id="UP000771736">
    <property type="component" value="Unassembled WGS sequence"/>
</dbReference>
<dbReference type="InterPro" id="IPR045085">
    <property type="entry name" value="HLD_clamp_pol_III_gamma_tau"/>
</dbReference>
<feature type="domain" description="AAA+ ATPase" evidence="13">
    <location>
        <begin position="38"/>
        <end position="181"/>
    </location>
</feature>
<dbReference type="EMBL" id="JABZSJ010000001">
    <property type="protein sequence ID" value="MBF1383301.1"/>
    <property type="molecule type" value="Genomic_DNA"/>
</dbReference>
<dbReference type="GO" id="GO:0009360">
    <property type="term" value="C:DNA polymerase III complex"/>
    <property type="evidence" value="ECO:0007669"/>
    <property type="project" value="InterPro"/>
</dbReference>
<evidence type="ECO:0000256" key="6">
    <source>
        <dbReference type="ARBA" id="ARBA00022741"/>
    </source>
</evidence>
<dbReference type="GO" id="GO:0003887">
    <property type="term" value="F:DNA-directed DNA polymerase activity"/>
    <property type="evidence" value="ECO:0007669"/>
    <property type="project" value="UniProtKB-KW"/>
</dbReference>
<dbReference type="Gene3D" id="1.10.8.60">
    <property type="match status" value="1"/>
</dbReference>
<reference evidence="14" key="1">
    <citation type="submission" date="2020-04" db="EMBL/GenBank/DDBJ databases">
        <title>Deep metagenomics examines the oral microbiome during advanced dental caries in children, revealing novel taxa and co-occurrences with host molecules.</title>
        <authorList>
            <person name="Baker J.L."/>
            <person name="Morton J.T."/>
            <person name="Dinis M."/>
            <person name="Alvarez R."/>
            <person name="Tran N.C."/>
            <person name="Knight R."/>
            <person name="Edlund A."/>
        </authorList>
    </citation>
    <scope>NUCLEOTIDE SEQUENCE</scope>
    <source>
        <strain evidence="14">JCVI_44_bin.5</strain>
    </source>
</reference>
<evidence type="ECO:0000256" key="3">
    <source>
        <dbReference type="ARBA" id="ARBA00022695"/>
    </source>
</evidence>
<dbReference type="PANTHER" id="PTHR11669">
    <property type="entry name" value="REPLICATION FACTOR C / DNA POLYMERASE III GAMMA-TAU SUBUNIT"/>
    <property type="match status" value="1"/>
</dbReference>
<keyword evidence="6 11" id="KW-0547">Nucleotide-binding</keyword>
<evidence type="ECO:0000313" key="15">
    <source>
        <dbReference type="Proteomes" id="UP000771736"/>
    </source>
</evidence>
<proteinExistence type="inferred from homology"/>
<keyword evidence="5" id="KW-0479">Metal-binding</keyword>
<comment type="function">
    <text evidence="11">DNA polymerase III is a complex, multichain enzyme responsible for most of the replicative synthesis in bacteria. This DNA polymerase also exhibits 3' to 5' exonuclease activity.</text>
</comment>
<dbReference type="Pfam" id="PF12169">
    <property type="entry name" value="DNA_pol3_gamma3"/>
    <property type="match status" value="1"/>
</dbReference>
<dbReference type="GO" id="GO:0003677">
    <property type="term" value="F:DNA binding"/>
    <property type="evidence" value="ECO:0007669"/>
    <property type="project" value="InterPro"/>
</dbReference>
<protein>
    <recommendedName>
        <fullName evidence="11">DNA polymerase III subunit gamma/tau</fullName>
        <ecNumber evidence="11">2.7.7.7</ecNumber>
    </recommendedName>
</protein>
<dbReference type="AlphaFoldDB" id="A0A930HKE2"/>
<dbReference type="InterPro" id="IPR050238">
    <property type="entry name" value="DNA_Rep/Repair_Clamp_Loader"/>
</dbReference>
<dbReference type="NCBIfam" id="NF004046">
    <property type="entry name" value="PRK05563.1"/>
    <property type="match status" value="1"/>
</dbReference>
<sequence length="594" mass="66688">MDEYIVSARKYRPMSFSSVVGQQALTTTLMNAVKNGKLAHAYLFCGPRGVGKTTCARIFAKTINCNNPTEQGEACNKCESCQSFNEGRSYNIFELDAASNNSVENIKTLMEQTRIPPQLGRYKVFIIDEVHMLSTAAFNAFLKTLEEPPAHVIFILATTEKHKILPTILSRCQIYDFERMSVSGIINHLKEVAEKEGIAYEEQALNVIAEKADGGMRDALSIFDQAASFSQGNITYQKVLEDLNVLDSENYFNIVDLSVENKVPEIMVLLNNVINKGFDAGNLVNGLASHVRNVLMAKDSQTLPLLETSEQQRQRYQEQAAKCPTQFLYKALEVMNRCDVEYRQSSNKRLLVELTLIQVAQITQKDDDVPSSGRSPKQLKTLFRNLIIKAQPQSASQVAGASRRHNAHENEREGVEMHVTASTKTPPVNTTPTIPAMPKVRLGSLGMSFQNLMKAEKKEEKEEEEIEITNKDENQSFTSQELIVEWKGMCNRIAKMNAGLAQRMKIIKPQKLADGKIEVVVGNKILLDEMKAIHGRIRATMAQRLHNGQIDVVLRLAKAEEIKPILTPRQELEKIQQQNPSIKKLIDQLGLKIE</sequence>
<comment type="similarity">
    <text evidence="1 11">Belongs to the DnaX/STICHEL family.</text>
</comment>
<keyword evidence="4 11" id="KW-0235">DNA replication</keyword>
<keyword evidence="7" id="KW-0862">Zinc</keyword>
<dbReference type="InterPro" id="IPR012763">
    <property type="entry name" value="DNA_pol_III_sug/sutau_N"/>
</dbReference>
<dbReference type="Gene3D" id="1.20.272.10">
    <property type="match status" value="1"/>
</dbReference>
<dbReference type="EC" id="2.7.7.7" evidence="11"/>
<evidence type="ECO:0000256" key="2">
    <source>
        <dbReference type="ARBA" id="ARBA00022679"/>
    </source>
</evidence>
<name>A0A930HKE2_9BACT</name>
<evidence type="ECO:0000256" key="1">
    <source>
        <dbReference type="ARBA" id="ARBA00006360"/>
    </source>
</evidence>
<dbReference type="GO" id="GO:0046872">
    <property type="term" value="F:metal ion binding"/>
    <property type="evidence" value="ECO:0007669"/>
    <property type="project" value="UniProtKB-KW"/>
</dbReference>
<dbReference type="RefSeq" id="WP_273158085.1">
    <property type="nucleotide sequence ID" value="NZ_JABZSJ010000001.1"/>
</dbReference>
<dbReference type="FunFam" id="3.40.50.300:FF:000014">
    <property type="entry name" value="DNA polymerase III subunit gamma/tau"/>
    <property type="match status" value="1"/>
</dbReference>
<dbReference type="CDD" id="cd18137">
    <property type="entry name" value="HLD_clamp_pol_III_gamma_tau"/>
    <property type="match status" value="1"/>
</dbReference>
<feature type="compositionally biased region" description="Basic and acidic residues" evidence="12">
    <location>
        <begin position="407"/>
        <end position="416"/>
    </location>
</feature>
<dbReference type="InterPro" id="IPR008921">
    <property type="entry name" value="DNA_pol3_clamp-load_cplx_C"/>
</dbReference>
<keyword evidence="8 11" id="KW-0067">ATP-binding</keyword>
<evidence type="ECO:0000256" key="10">
    <source>
        <dbReference type="ARBA" id="ARBA00049244"/>
    </source>
</evidence>
<evidence type="ECO:0000259" key="13">
    <source>
        <dbReference type="SMART" id="SM00382"/>
    </source>
</evidence>
<comment type="catalytic activity">
    <reaction evidence="10 11">
        <text>DNA(n) + a 2'-deoxyribonucleoside 5'-triphosphate = DNA(n+1) + diphosphate</text>
        <dbReference type="Rhea" id="RHEA:22508"/>
        <dbReference type="Rhea" id="RHEA-COMP:17339"/>
        <dbReference type="Rhea" id="RHEA-COMP:17340"/>
        <dbReference type="ChEBI" id="CHEBI:33019"/>
        <dbReference type="ChEBI" id="CHEBI:61560"/>
        <dbReference type="ChEBI" id="CHEBI:173112"/>
        <dbReference type="EC" id="2.7.7.7"/>
    </reaction>
</comment>
<dbReference type="SUPFAM" id="SSF48019">
    <property type="entry name" value="post-AAA+ oligomerization domain-like"/>
    <property type="match status" value="1"/>
</dbReference>
<accession>A0A930HKE2</accession>
<keyword evidence="3 11" id="KW-0548">Nucleotidyltransferase</keyword>
<dbReference type="InterPro" id="IPR027417">
    <property type="entry name" value="P-loop_NTPase"/>
</dbReference>
<dbReference type="SMART" id="SM00382">
    <property type="entry name" value="AAA"/>
    <property type="match status" value="1"/>
</dbReference>
<evidence type="ECO:0000256" key="8">
    <source>
        <dbReference type="ARBA" id="ARBA00022840"/>
    </source>
</evidence>
<dbReference type="GO" id="GO:0005524">
    <property type="term" value="F:ATP binding"/>
    <property type="evidence" value="ECO:0007669"/>
    <property type="project" value="UniProtKB-KW"/>
</dbReference>
<keyword evidence="9 11" id="KW-0239">DNA-directed DNA polymerase</keyword>
<evidence type="ECO:0000256" key="7">
    <source>
        <dbReference type="ARBA" id="ARBA00022833"/>
    </source>
</evidence>
<evidence type="ECO:0000256" key="12">
    <source>
        <dbReference type="SAM" id="MobiDB-lite"/>
    </source>
</evidence>
<dbReference type="InterPro" id="IPR003593">
    <property type="entry name" value="AAA+_ATPase"/>
</dbReference>
<evidence type="ECO:0000256" key="11">
    <source>
        <dbReference type="RuleBase" id="RU364063"/>
    </source>
</evidence>
<comment type="caution">
    <text evidence="14">The sequence shown here is derived from an EMBL/GenBank/DDBJ whole genome shotgun (WGS) entry which is preliminary data.</text>
</comment>
<dbReference type="SUPFAM" id="SSF52540">
    <property type="entry name" value="P-loop containing nucleoside triphosphate hydrolases"/>
    <property type="match status" value="1"/>
</dbReference>
<evidence type="ECO:0000256" key="9">
    <source>
        <dbReference type="ARBA" id="ARBA00022932"/>
    </source>
</evidence>
<evidence type="ECO:0000256" key="5">
    <source>
        <dbReference type="ARBA" id="ARBA00022723"/>
    </source>
</evidence>
<dbReference type="PRINTS" id="PR00300">
    <property type="entry name" value="CLPPROTEASEA"/>
</dbReference>
<keyword evidence="2 11" id="KW-0808">Transferase</keyword>
<dbReference type="FunFam" id="1.10.8.60:FF:000013">
    <property type="entry name" value="DNA polymerase III subunit gamma/tau"/>
    <property type="match status" value="1"/>
</dbReference>
<dbReference type="Gene3D" id="3.40.50.300">
    <property type="entry name" value="P-loop containing nucleotide triphosphate hydrolases"/>
    <property type="match status" value="1"/>
</dbReference>
<feature type="compositionally biased region" description="Polar residues" evidence="12">
    <location>
        <begin position="420"/>
        <end position="433"/>
    </location>
</feature>
<dbReference type="NCBIfam" id="NF011531">
    <property type="entry name" value="PRK14971.1"/>
    <property type="match status" value="1"/>
</dbReference>
<dbReference type="Pfam" id="PF13177">
    <property type="entry name" value="DNA_pol3_delta2"/>
    <property type="match status" value="1"/>
</dbReference>
<evidence type="ECO:0000256" key="4">
    <source>
        <dbReference type="ARBA" id="ARBA00022705"/>
    </source>
</evidence>
<comment type="subunit">
    <text evidence="11">DNA polymerase III contains a core (composed of alpha, epsilon and theta chains) that associates with a tau subunit. This core dimerizes to form the POLIII' complex. PolIII' associates with the gamma complex (composed of gamma, delta, delta', psi and chi chains) and with the beta chain to form the complete DNA polymerase III complex.</text>
</comment>
<dbReference type="InterPro" id="IPR022754">
    <property type="entry name" value="DNA_pol_III_gamma-3"/>
</dbReference>
<organism evidence="14 15">
    <name type="scientific">Prevotella aurantiaca</name>
    <dbReference type="NCBI Taxonomy" id="596085"/>
    <lineage>
        <taxon>Bacteria</taxon>
        <taxon>Pseudomonadati</taxon>
        <taxon>Bacteroidota</taxon>
        <taxon>Bacteroidia</taxon>
        <taxon>Bacteroidales</taxon>
        <taxon>Prevotellaceae</taxon>
        <taxon>Prevotella</taxon>
    </lineage>
</organism>
<feature type="region of interest" description="Disordered" evidence="12">
    <location>
        <begin position="394"/>
        <end position="435"/>
    </location>
</feature>